<feature type="active site" description="Charge relay system" evidence="6">
    <location>
        <position position="161"/>
    </location>
</feature>
<keyword evidence="4 7" id="KW-0378">Hydrolase</keyword>
<dbReference type="InterPro" id="IPR008256">
    <property type="entry name" value="Peptidase_S1B"/>
</dbReference>
<evidence type="ECO:0000256" key="3">
    <source>
        <dbReference type="ARBA" id="ARBA00022729"/>
    </source>
</evidence>
<evidence type="ECO:0000256" key="5">
    <source>
        <dbReference type="ARBA" id="ARBA00022825"/>
    </source>
</evidence>
<protein>
    <recommendedName>
        <fullName evidence="7">Serine protease</fullName>
        <ecNumber evidence="7">3.4.21.-</ecNumber>
    </recommendedName>
</protein>
<feature type="region of interest" description="Disordered" evidence="8">
    <location>
        <begin position="1"/>
        <end position="46"/>
    </location>
</feature>
<dbReference type="PRINTS" id="PR00839">
    <property type="entry name" value="V8PROTEASE"/>
</dbReference>
<keyword evidence="3" id="KW-0732">Signal</keyword>
<organism evidence="9 10">
    <name type="scientific">Tautonia plasticadhaerens</name>
    <dbReference type="NCBI Taxonomy" id="2527974"/>
    <lineage>
        <taxon>Bacteria</taxon>
        <taxon>Pseudomonadati</taxon>
        <taxon>Planctomycetota</taxon>
        <taxon>Planctomycetia</taxon>
        <taxon>Isosphaerales</taxon>
        <taxon>Isosphaeraceae</taxon>
        <taxon>Tautonia</taxon>
    </lineage>
</organism>
<proteinExistence type="inferred from homology"/>
<dbReference type="AlphaFoldDB" id="A0A518H977"/>
<sequence>MTRENRPPDEGRGPFSEGNTEPANDDLPTQGFYPPDRAGGGDSPSRDWIELVSERRRIIGRDERVVVSDTSRYPYCTVCALHFLGADGKRRVGTGTLIGRRTILTAGHNVYVPELRRFNSDFQVLVGLNFSAQPFTVSQIHAIDADPAWKARRDQLDRSHDLGVILLQDQVADLSTNQPLEAAMGFNNYSDADLINERVDIAGYPADASQLPPNAGPEWQPGTSMWRSFSQVPANGLDASFLSYVADTQGGQSGSPVFRYFRGATAADDRSILVGVHTHYAPALKMNRATRINPEVRALLIQWLGVVG</sequence>
<dbReference type="Proteomes" id="UP000317835">
    <property type="component" value="Chromosome"/>
</dbReference>
<dbReference type="PANTHER" id="PTHR15462">
    <property type="entry name" value="SERINE PROTEASE"/>
    <property type="match status" value="1"/>
</dbReference>
<dbReference type="OrthoDB" id="1855925at2"/>
<reference evidence="9 10" key="1">
    <citation type="submission" date="2019-02" db="EMBL/GenBank/DDBJ databases">
        <title>Deep-cultivation of Planctomycetes and their phenomic and genomic characterization uncovers novel biology.</title>
        <authorList>
            <person name="Wiegand S."/>
            <person name="Jogler M."/>
            <person name="Boedeker C."/>
            <person name="Pinto D."/>
            <person name="Vollmers J."/>
            <person name="Rivas-Marin E."/>
            <person name="Kohn T."/>
            <person name="Peeters S.H."/>
            <person name="Heuer A."/>
            <person name="Rast P."/>
            <person name="Oberbeckmann S."/>
            <person name="Bunk B."/>
            <person name="Jeske O."/>
            <person name="Meyerdierks A."/>
            <person name="Storesund J.E."/>
            <person name="Kallscheuer N."/>
            <person name="Luecker S."/>
            <person name="Lage O.M."/>
            <person name="Pohl T."/>
            <person name="Merkel B.J."/>
            <person name="Hornburger P."/>
            <person name="Mueller R.-W."/>
            <person name="Bruemmer F."/>
            <person name="Labrenz M."/>
            <person name="Spormann A.M."/>
            <person name="Op den Camp H."/>
            <person name="Overmann J."/>
            <person name="Amann R."/>
            <person name="Jetten M.S.M."/>
            <person name="Mascher T."/>
            <person name="Medema M.H."/>
            <person name="Devos D.P."/>
            <person name="Kaster A.-K."/>
            <person name="Ovreas L."/>
            <person name="Rohde M."/>
            <person name="Galperin M.Y."/>
            <person name="Jogler C."/>
        </authorList>
    </citation>
    <scope>NUCLEOTIDE SEQUENCE [LARGE SCALE GENOMIC DNA]</scope>
    <source>
        <strain evidence="9 10">ElP</strain>
    </source>
</reference>
<dbReference type="GO" id="GO:0006508">
    <property type="term" value="P:proteolysis"/>
    <property type="evidence" value="ECO:0007669"/>
    <property type="project" value="UniProtKB-KW"/>
</dbReference>
<comment type="similarity">
    <text evidence="1 7">Belongs to the peptidase S1B family.</text>
</comment>
<accession>A0A518H977</accession>
<dbReference type="SUPFAM" id="SSF50494">
    <property type="entry name" value="Trypsin-like serine proteases"/>
    <property type="match status" value="1"/>
</dbReference>
<evidence type="ECO:0000256" key="6">
    <source>
        <dbReference type="PIRSR" id="PIRSR608256-1"/>
    </source>
</evidence>
<dbReference type="Pfam" id="PF13365">
    <property type="entry name" value="Trypsin_2"/>
    <property type="match status" value="1"/>
</dbReference>
<evidence type="ECO:0000313" key="10">
    <source>
        <dbReference type="Proteomes" id="UP000317835"/>
    </source>
</evidence>
<evidence type="ECO:0000256" key="1">
    <source>
        <dbReference type="ARBA" id="ARBA00008764"/>
    </source>
</evidence>
<dbReference type="KEGG" id="tpla:ElP_53390"/>
<dbReference type="PANTHER" id="PTHR15462:SF8">
    <property type="entry name" value="SERINE PROTEASE"/>
    <property type="match status" value="1"/>
</dbReference>
<feature type="active site" description="Charge relay system" evidence="6">
    <location>
        <position position="253"/>
    </location>
</feature>
<evidence type="ECO:0000256" key="2">
    <source>
        <dbReference type="ARBA" id="ARBA00022670"/>
    </source>
</evidence>
<feature type="compositionally biased region" description="Basic and acidic residues" evidence="8">
    <location>
        <begin position="1"/>
        <end position="12"/>
    </location>
</feature>
<gene>
    <name evidence="9" type="primary">blaSE</name>
    <name evidence="9" type="ORF">ElP_53390</name>
</gene>
<keyword evidence="5 7" id="KW-0720">Serine protease</keyword>
<dbReference type="InterPro" id="IPR043504">
    <property type="entry name" value="Peptidase_S1_PA_chymotrypsin"/>
</dbReference>
<dbReference type="GO" id="GO:0008236">
    <property type="term" value="F:serine-type peptidase activity"/>
    <property type="evidence" value="ECO:0007669"/>
    <property type="project" value="UniProtKB-KW"/>
</dbReference>
<keyword evidence="10" id="KW-1185">Reference proteome</keyword>
<evidence type="ECO:0000256" key="7">
    <source>
        <dbReference type="RuleBase" id="RU004296"/>
    </source>
</evidence>
<dbReference type="EMBL" id="CP036426">
    <property type="protein sequence ID" value="QDV37400.1"/>
    <property type="molecule type" value="Genomic_DNA"/>
</dbReference>
<dbReference type="InterPro" id="IPR050966">
    <property type="entry name" value="Glutamyl_endopeptidase"/>
</dbReference>
<dbReference type="EC" id="3.4.21.-" evidence="7"/>
<feature type="active site" description="Charge relay system" evidence="6">
    <location>
        <position position="108"/>
    </location>
</feature>
<evidence type="ECO:0000313" key="9">
    <source>
        <dbReference type="EMBL" id="QDV37400.1"/>
    </source>
</evidence>
<dbReference type="InterPro" id="IPR009003">
    <property type="entry name" value="Peptidase_S1_PA"/>
</dbReference>
<dbReference type="PROSITE" id="PS00673">
    <property type="entry name" value="V8_SER"/>
    <property type="match status" value="1"/>
</dbReference>
<keyword evidence="2 7" id="KW-0645">Protease</keyword>
<name>A0A518H977_9BACT</name>
<evidence type="ECO:0000256" key="8">
    <source>
        <dbReference type="SAM" id="MobiDB-lite"/>
    </source>
</evidence>
<dbReference type="InterPro" id="IPR000126">
    <property type="entry name" value="V8_ser_AS"/>
</dbReference>
<evidence type="ECO:0000256" key="4">
    <source>
        <dbReference type="ARBA" id="ARBA00022801"/>
    </source>
</evidence>
<dbReference type="Gene3D" id="2.40.10.10">
    <property type="entry name" value="Trypsin-like serine proteases"/>
    <property type="match status" value="2"/>
</dbReference>